<dbReference type="InterPro" id="IPR017871">
    <property type="entry name" value="ABC_transporter-like_CS"/>
</dbReference>
<evidence type="ECO:0000313" key="6">
    <source>
        <dbReference type="Proteomes" id="UP000770785"/>
    </source>
</evidence>
<keyword evidence="6" id="KW-1185">Reference proteome</keyword>
<sequence>MPPSLTVKMDRLSKRFGRQWVIQDFSEQFGSGEVIGIKGRNGSGKSTLLRMICGQLTPSRGSVAWQLAGRNLALENRYRHVSWTGPYTEVIEELTIAEMLGFHFGLKPLREGLSVEDIPVALELENARNRPLMDCSSGMRQRVLLGTALFADTPLLVLDEPTVTLDAQARAWFQDRLSEAKRGRLTVIASNDEEDLRQCSRIVSLNSAI</sequence>
<name>A0ABX0X6J1_9BACT</name>
<organism evidence="5 6">
    <name type="scientific">Neolewinella antarctica</name>
    <dbReference type="NCBI Taxonomy" id="442734"/>
    <lineage>
        <taxon>Bacteria</taxon>
        <taxon>Pseudomonadati</taxon>
        <taxon>Bacteroidota</taxon>
        <taxon>Saprospiria</taxon>
        <taxon>Saprospirales</taxon>
        <taxon>Lewinellaceae</taxon>
        <taxon>Neolewinella</taxon>
    </lineage>
</organism>
<accession>A0ABX0X6J1</accession>
<dbReference type="InterPro" id="IPR027417">
    <property type="entry name" value="P-loop_NTPase"/>
</dbReference>
<evidence type="ECO:0000313" key="5">
    <source>
        <dbReference type="EMBL" id="NJC24629.1"/>
    </source>
</evidence>
<evidence type="ECO:0000256" key="2">
    <source>
        <dbReference type="ARBA" id="ARBA00022741"/>
    </source>
</evidence>
<dbReference type="PROSITE" id="PS50893">
    <property type="entry name" value="ABC_TRANSPORTER_2"/>
    <property type="match status" value="1"/>
</dbReference>
<dbReference type="InterPro" id="IPR003439">
    <property type="entry name" value="ABC_transporter-like_ATP-bd"/>
</dbReference>
<dbReference type="PROSITE" id="PS00211">
    <property type="entry name" value="ABC_TRANSPORTER_1"/>
    <property type="match status" value="1"/>
</dbReference>
<dbReference type="InterPro" id="IPR003593">
    <property type="entry name" value="AAA+_ATPase"/>
</dbReference>
<dbReference type="PANTHER" id="PTHR42939:SF1">
    <property type="entry name" value="ABC TRANSPORTER ATP-BINDING PROTEIN ALBC-RELATED"/>
    <property type="match status" value="1"/>
</dbReference>
<protein>
    <submittedName>
        <fullName evidence="5">ABC-type multidrug transport system ATPase subunit</fullName>
    </submittedName>
</protein>
<dbReference type="Proteomes" id="UP000770785">
    <property type="component" value="Unassembled WGS sequence"/>
</dbReference>
<keyword evidence="1" id="KW-0813">Transport</keyword>
<evidence type="ECO:0000259" key="4">
    <source>
        <dbReference type="PROSITE" id="PS50893"/>
    </source>
</evidence>
<dbReference type="RefSeq" id="WP_168035449.1">
    <property type="nucleotide sequence ID" value="NZ_JAATJH010000001.1"/>
</dbReference>
<keyword evidence="3" id="KW-0067">ATP-binding</keyword>
<dbReference type="PANTHER" id="PTHR42939">
    <property type="entry name" value="ABC TRANSPORTER ATP-BINDING PROTEIN ALBC-RELATED"/>
    <property type="match status" value="1"/>
</dbReference>
<evidence type="ECO:0000256" key="3">
    <source>
        <dbReference type="ARBA" id="ARBA00022840"/>
    </source>
</evidence>
<dbReference type="Pfam" id="PF00005">
    <property type="entry name" value="ABC_tran"/>
    <property type="match status" value="1"/>
</dbReference>
<dbReference type="SUPFAM" id="SSF52540">
    <property type="entry name" value="P-loop containing nucleoside triphosphate hydrolases"/>
    <property type="match status" value="1"/>
</dbReference>
<dbReference type="Gene3D" id="3.40.50.300">
    <property type="entry name" value="P-loop containing nucleotide triphosphate hydrolases"/>
    <property type="match status" value="1"/>
</dbReference>
<evidence type="ECO:0000256" key="1">
    <source>
        <dbReference type="ARBA" id="ARBA00022448"/>
    </source>
</evidence>
<dbReference type="SMART" id="SM00382">
    <property type="entry name" value="AAA"/>
    <property type="match status" value="1"/>
</dbReference>
<proteinExistence type="predicted"/>
<dbReference type="InterPro" id="IPR051782">
    <property type="entry name" value="ABC_Transporter_VariousFunc"/>
</dbReference>
<comment type="caution">
    <text evidence="5">The sequence shown here is derived from an EMBL/GenBank/DDBJ whole genome shotgun (WGS) entry which is preliminary data.</text>
</comment>
<reference evidence="5 6" key="1">
    <citation type="submission" date="2020-03" db="EMBL/GenBank/DDBJ databases">
        <title>Genomic Encyclopedia of Type Strains, Phase IV (KMG-IV): sequencing the most valuable type-strain genomes for metagenomic binning, comparative biology and taxonomic classification.</title>
        <authorList>
            <person name="Goeker M."/>
        </authorList>
    </citation>
    <scope>NUCLEOTIDE SEQUENCE [LARGE SCALE GENOMIC DNA]</scope>
    <source>
        <strain evidence="5 6">DSM 105096</strain>
    </source>
</reference>
<keyword evidence="2" id="KW-0547">Nucleotide-binding</keyword>
<dbReference type="EMBL" id="JAATJH010000001">
    <property type="protein sequence ID" value="NJC24629.1"/>
    <property type="molecule type" value="Genomic_DNA"/>
</dbReference>
<feature type="domain" description="ABC transporter" evidence="4">
    <location>
        <begin position="7"/>
        <end position="209"/>
    </location>
</feature>
<gene>
    <name evidence="5" type="ORF">GGR27_000110</name>
</gene>